<dbReference type="Proteomes" id="UP001652623">
    <property type="component" value="Chromosome 12"/>
</dbReference>
<sequence>MEIFESQTTYFDNLKRYWRRRKYRKLSGSRTIKRKMKYARLGDGTSPSPSPRRSWKIRTFPKLRLRLVSPLKLFAKFHEAYVDMMIGLAGNVAKSSRLGIFSGKKVASEKHISMVSSGEELVDSKLVLEIYNRLAASRQLAITAA</sequence>
<evidence type="ECO:0000313" key="1">
    <source>
        <dbReference type="Proteomes" id="UP001652623"/>
    </source>
</evidence>
<gene>
    <name evidence="2" type="primary">LOC107413320</name>
</gene>
<dbReference type="AlphaFoldDB" id="A0A6P3ZN45"/>
<protein>
    <submittedName>
        <fullName evidence="2">Uncharacterized protein LOC107413320</fullName>
    </submittedName>
</protein>
<proteinExistence type="predicted"/>
<evidence type="ECO:0000313" key="2">
    <source>
        <dbReference type="RefSeq" id="XP_015876718.1"/>
    </source>
</evidence>
<dbReference type="KEGG" id="zju:107413320"/>
<organism evidence="1 2">
    <name type="scientific">Ziziphus jujuba</name>
    <name type="common">Chinese jujube</name>
    <name type="synonym">Ziziphus sativa</name>
    <dbReference type="NCBI Taxonomy" id="326968"/>
    <lineage>
        <taxon>Eukaryota</taxon>
        <taxon>Viridiplantae</taxon>
        <taxon>Streptophyta</taxon>
        <taxon>Embryophyta</taxon>
        <taxon>Tracheophyta</taxon>
        <taxon>Spermatophyta</taxon>
        <taxon>Magnoliopsida</taxon>
        <taxon>eudicotyledons</taxon>
        <taxon>Gunneridae</taxon>
        <taxon>Pentapetalae</taxon>
        <taxon>rosids</taxon>
        <taxon>fabids</taxon>
        <taxon>Rosales</taxon>
        <taxon>Rhamnaceae</taxon>
        <taxon>Paliureae</taxon>
        <taxon>Ziziphus</taxon>
    </lineage>
</organism>
<dbReference type="GeneID" id="107413320"/>
<name>A0A6P3ZN45_ZIZJJ</name>
<keyword evidence="1" id="KW-1185">Reference proteome</keyword>
<dbReference type="RefSeq" id="XP_015876718.1">
    <property type="nucleotide sequence ID" value="XM_016021232.3"/>
</dbReference>
<dbReference type="PANTHER" id="PTHR33702:SF2">
    <property type="match status" value="1"/>
</dbReference>
<reference evidence="2" key="1">
    <citation type="submission" date="2025-08" db="UniProtKB">
        <authorList>
            <consortium name="RefSeq"/>
        </authorList>
    </citation>
    <scope>IDENTIFICATION</scope>
    <source>
        <tissue evidence="2">Seedling</tissue>
    </source>
</reference>
<dbReference type="PANTHER" id="PTHR33702">
    <property type="entry name" value="BNAA09G40010D PROTEIN"/>
    <property type="match status" value="1"/>
</dbReference>
<accession>A0A6P3ZN45</accession>
<dbReference type="InParanoid" id="A0A6P3ZN45"/>